<feature type="non-terminal residue" evidence="1">
    <location>
        <position position="1"/>
    </location>
</feature>
<dbReference type="GO" id="GO:0071897">
    <property type="term" value="P:DNA biosynthetic process"/>
    <property type="evidence" value="ECO:0007669"/>
    <property type="project" value="UniProtKB-ARBA"/>
</dbReference>
<organism evidence="1">
    <name type="scientific">Anoplophora glabripennis</name>
    <name type="common">Asian longhorn beetle</name>
    <name type="synonym">Anoplophora nobilis</name>
    <dbReference type="NCBI Taxonomy" id="217634"/>
    <lineage>
        <taxon>Eukaryota</taxon>
        <taxon>Metazoa</taxon>
        <taxon>Ecdysozoa</taxon>
        <taxon>Arthropoda</taxon>
        <taxon>Hexapoda</taxon>
        <taxon>Insecta</taxon>
        <taxon>Pterygota</taxon>
        <taxon>Neoptera</taxon>
        <taxon>Endopterygota</taxon>
        <taxon>Coleoptera</taxon>
        <taxon>Polyphaga</taxon>
        <taxon>Cucujiformia</taxon>
        <taxon>Chrysomeloidea</taxon>
        <taxon>Cerambycidae</taxon>
        <taxon>Lamiinae</taxon>
        <taxon>Lamiini</taxon>
        <taxon>Anoplophora</taxon>
    </lineage>
</organism>
<proteinExistence type="predicted"/>
<dbReference type="SUPFAM" id="SSF56672">
    <property type="entry name" value="DNA/RNA polymerases"/>
    <property type="match status" value="1"/>
</dbReference>
<protein>
    <submittedName>
        <fullName evidence="1">Uncharacterized protein</fullName>
    </submittedName>
</protein>
<dbReference type="PANTHER" id="PTHR47331">
    <property type="entry name" value="PHD-TYPE DOMAIN-CONTAINING PROTEIN"/>
    <property type="match status" value="1"/>
</dbReference>
<name>V5GY50_ANOGL</name>
<dbReference type="Pfam" id="PF05380">
    <property type="entry name" value="Peptidase_A17"/>
    <property type="match status" value="1"/>
</dbReference>
<dbReference type="AlphaFoldDB" id="V5GY50"/>
<sequence length="404" mass="46022">YGTASAPFLAVRCLKQLGYDNLDKFPKASNIILRDFYVDDLLTGGQSIEEVVNVCQKVDEILRSGCFELRKWVSNKPDVVEKISGISNQSVNVQFGGKDEIRTLGLYWSSSKDVLMYKIQVSSTFRITKRLVLSDISRIFDPLGLLSPVIISAKIILQRLWAEKLSWDDSLPADIERKWRRCRANLQVLNDLKVPRQVICAEAVRLELHGFSDASNDAYGSCLYVRNIRNDGQIKTFLLMAKSKVAPMKTLTTPRHELCGALVLAQLVQKEKTSTTLKFNEVYLWCDSSIVLSWIVTSSNLLQTFISNRVSQIQSLTDLNQWRHIRSENNPADILSRGLSSEDLINCKMWWHGPDWLSIDESLWPKSGFRVVQDLPELKKSEMSFHTSTYIPDIDFSSFQIFLG</sequence>
<evidence type="ECO:0000313" key="1">
    <source>
        <dbReference type="EMBL" id="JAB65328.1"/>
    </source>
</evidence>
<reference evidence="1" key="1">
    <citation type="submission" date="2013-07" db="EMBL/GenBank/DDBJ databases">
        <title>Midgut Transcriptome Profiling of Anoplphora glabripennis, a Lignocellulose Degrading, Wood-Boring Cerambycid.</title>
        <authorList>
            <person name="Scully E.D."/>
            <person name="Hoover K."/>
            <person name="Carlson J.E."/>
            <person name="Tien M."/>
            <person name="Geib S.M."/>
        </authorList>
    </citation>
    <scope>NUCLEOTIDE SEQUENCE</scope>
</reference>
<accession>V5GY50</accession>
<dbReference type="PANTHER" id="PTHR47331:SF4">
    <property type="entry name" value="PEPTIDASE S1 DOMAIN-CONTAINING PROTEIN"/>
    <property type="match status" value="1"/>
</dbReference>
<dbReference type="InterPro" id="IPR008042">
    <property type="entry name" value="Retrotrans_Pao"/>
</dbReference>
<dbReference type="EMBL" id="GALX01003138">
    <property type="protein sequence ID" value="JAB65328.1"/>
    <property type="molecule type" value="Transcribed_RNA"/>
</dbReference>
<dbReference type="InterPro" id="IPR043502">
    <property type="entry name" value="DNA/RNA_pol_sf"/>
</dbReference>